<feature type="transmembrane region" description="Helical" evidence="1">
    <location>
        <begin position="161"/>
        <end position="181"/>
    </location>
</feature>
<dbReference type="EMBL" id="BKCJ010459010">
    <property type="protein sequence ID" value="GFA63382.1"/>
    <property type="molecule type" value="Genomic_DNA"/>
</dbReference>
<accession>A0A699JXF7</accession>
<feature type="domain" description="Myb/SANT-like" evidence="2">
    <location>
        <begin position="35"/>
        <end position="127"/>
    </location>
</feature>
<proteinExistence type="predicted"/>
<evidence type="ECO:0000256" key="1">
    <source>
        <dbReference type="SAM" id="Phobius"/>
    </source>
</evidence>
<sequence length="209" mass="24284">MEGPKKRLLVSLLALIEGPKPLLAPMKGPKQRKFWSDEMIKVLLDKCIKEMNSTGRNGTSLHKQSWARLGWVFKEKFNIDFNQKDIKNGFDNLKAKYFGWLYLKNKTGNLYNPDTKMFNLTQEEWEDFKQIEASASVSAASASGESASGASAIKESVEHSIWMMTLWLMWLFMLMMMMMMMMETLVHTRSMTKLDLRKKQRPLVLPWMT</sequence>
<organism evidence="3">
    <name type="scientific">Tanacetum cinerariifolium</name>
    <name type="common">Dalmatian daisy</name>
    <name type="synonym">Chrysanthemum cinerariifolium</name>
    <dbReference type="NCBI Taxonomy" id="118510"/>
    <lineage>
        <taxon>Eukaryota</taxon>
        <taxon>Viridiplantae</taxon>
        <taxon>Streptophyta</taxon>
        <taxon>Embryophyta</taxon>
        <taxon>Tracheophyta</taxon>
        <taxon>Spermatophyta</taxon>
        <taxon>Magnoliopsida</taxon>
        <taxon>eudicotyledons</taxon>
        <taxon>Gunneridae</taxon>
        <taxon>Pentapetalae</taxon>
        <taxon>asterids</taxon>
        <taxon>campanulids</taxon>
        <taxon>Asterales</taxon>
        <taxon>Asteraceae</taxon>
        <taxon>Asteroideae</taxon>
        <taxon>Anthemideae</taxon>
        <taxon>Anthemidinae</taxon>
        <taxon>Tanacetum</taxon>
    </lineage>
</organism>
<evidence type="ECO:0000259" key="2">
    <source>
        <dbReference type="Pfam" id="PF12776"/>
    </source>
</evidence>
<keyword evidence="1" id="KW-0472">Membrane</keyword>
<reference evidence="3" key="1">
    <citation type="journal article" date="2019" name="Sci. Rep.">
        <title>Draft genome of Tanacetum cinerariifolium, the natural source of mosquito coil.</title>
        <authorList>
            <person name="Yamashiro T."/>
            <person name="Shiraishi A."/>
            <person name="Satake H."/>
            <person name="Nakayama K."/>
        </authorList>
    </citation>
    <scope>NUCLEOTIDE SEQUENCE</scope>
</reference>
<protein>
    <submittedName>
        <fullName evidence="3">Myb/SANT-like domain, Harbinger transposase-derived nuclease domain protein</fullName>
    </submittedName>
</protein>
<comment type="caution">
    <text evidence="3">The sequence shown here is derived from an EMBL/GenBank/DDBJ whole genome shotgun (WGS) entry which is preliminary data.</text>
</comment>
<dbReference type="InterPro" id="IPR024752">
    <property type="entry name" value="Myb/SANT-like_dom"/>
</dbReference>
<name>A0A699JXF7_TANCI</name>
<keyword evidence="1" id="KW-0812">Transmembrane</keyword>
<gene>
    <name evidence="3" type="ORF">Tci_635354</name>
</gene>
<dbReference type="PANTHER" id="PTHR31704:SF40">
    <property type="entry name" value="MYB_SANT-LIKE DOMAIN-CONTAINING PROTEIN"/>
    <property type="match status" value="1"/>
</dbReference>
<keyword evidence="1" id="KW-1133">Transmembrane helix</keyword>
<dbReference type="Pfam" id="PF12776">
    <property type="entry name" value="Myb_DNA-bind_3"/>
    <property type="match status" value="1"/>
</dbReference>
<dbReference type="PANTHER" id="PTHR31704">
    <property type="entry name" value="MYB/SANT-LIKE DNA-BINDING DOMAIN PROTEIN-RELATED"/>
    <property type="match status" value="1"/>
</dbReference>
<dbReference type="AlphaFoldDB" id="A0A699JXF7"/>
<evidence type="ECO:0000313" key="3">
    <source>
        <dbReference type="EMBL" id="GFA63382.1"/>
    </source>
</evidence>